<gene>
    <name evidence="2" type="ORF">Q4F19_02315</name>
</gene>
<reference evidence="2" key="1">
    <citation type="submission" date="2023-07" db="EMBL/GenBank/DDBJ databases">
        <authorList>
            <person name="Kim M."/>
        </authorList>
    </citation>
    <scope>NUCLEOTIDE SEQUENCE</scope>
    <source>
        <strain evidence="2">BIUV-7</strain>
    </source>
</reference>
<dbReference type="Proteomes" id="UP001169764">
    <property type="component" value="Unassembled WGS sequence"/>
</dbReference>
<evidence type="ECO:0000313" key="3">
    <source>
        <dbReference type="Proteomes" id="UP001169764"/>
    </source>
</evidence>
<protein>
    <submittedName>
        <fullName evidence="2">Uncharacterized protein</fullName>
    </submittedName>
</protein>
<name>A0ABT8Y4F5_9SPHN</name>
<feature type="transmembrane region" description="Helical" evidence="1">
    <location>
        <begin position="42"/>
        <end position="61"/>
    </location>
</feature>
<sequence length="97" mass="10442">MPRRDFQGQILNAASSLLGISLIVIAGLNVTHTNRTTLADEVAWVSAVLLALSCILSYLALRAAPRETRAGVWADRIFLLGLAALFLSIVVLALNNR</sequence>
<keyword evidence="1" id="KW-0472">Membrane</keyword>
<feature type="transmembrane region" description="Helical" evidence="1">
    <location>
        <begin position="73"/>
        <end position="94"/>
    </location>
</feature>
<keyword evidence="1" id="KW-0812">Transmembrane</keyword>
<comment type="caution">
    <text evidence="2">The sequence shown here is derived from an EMBL/GenBank/DDBJ whole genome shotgun (WGS) entry which is preliminary data.</text>
</comment>
<evidence type="ECO:0000313" key="2">
    <source>
        <dbReference type="EMBL" id="MDO6413207.1"/>
    </source>
</evidence>
<dbReference type="RefSeq" id="WP_303539520.1">
    <property type="nucleotide sequence ID" value="NZ_JAUOTP010000001.1"/>
</dbReference>
<feature type="transmembrane region" description="Helical" evidence="1">
    <location>
        <begin position="12"/>
        <end position="30"/>
    </location>
</feature>
<keyword evidence="1" id="KW-1133">Transmembrane helix</keyword>
<organism evidence="2 3">
    <name type="scientific">Sphingomonas natans</name>
    <dbReference type="NCBI Taxonomy" id="3063330"/>
    <lineage>
        <taxon>Bacteria</taxon>
        <taxon>Pseudomonadati</taxon>
        <taxon>Pseudomonadota</taxon>
        <taxon>Alphaproteobacteria</taxon>
        <taxon>Sphingomonadales</taxon>
        <taxon>Sphingomonadaceae</taxon>
        <taxon>Sphingomonas</taxon>
    </lineage>
</organism>
<dbReference type="EMBL" id="JAUOTP010000001">
    <property type="protein sequence ID" value="MDO6413207.1"/>
    <property type="molecule type" value="Genomic_DNA"/>
</dbReference>
<evidence type="ECO:0000256" key="1">
    <source>
        <dbReference type="SAM" id="Phobius"/>
    </source>
</evidence>
<keyword evidence="3" id="KW-1185">Reference proteome</keyword>
<proteinExistence type="predicted"/>
<accession>A0ABT8Y4F5</accession>